<dbReference type="InterPro" id="IPR050718">
    <property type="entry name" value="ApaG-like"/>
</dbReference>
<dbReference type="PROSITE" id="PS51087">
    <property type="entry name" value="APAG"/>
    <property type="match status" value="1"/>
</dbReference>
<organism evidence="2 3">
    <name type="scientific">Deinococcus irradiatisoli</name>
    <dbReference type="NCBI Taxonomy" id="2202254"/>
    <lineage>
        <taxon>Bacteria</taxon>
        <taxon>Thermotogati</taxon>
        <taxon>Deinococcota</taxon>
        <taxon>Deinococci</taxon>
        <taxon>Deinococcales</taxon>
        <taxon>Deinococcaceae</taxon>
        <taxon>Deinococcus</taxon>
    </lineage>
</organism>
<dbReference type="PANTHER" id="PTHR47191:SF2">
    <property type="entry name" value="OS05G0170800 PROTEIN"/>
    <property type="match status" value="1"/>
</dbReference>
<dbReference type="Gene3D" id="2.60.40.1470">
    <property type="entry name" value="ApaG domain"/>
    <property type="match status" value="1"/>
</dbReference>
<dbReference type="AlphaFoldDB" id="A0A2Z3JHH2"/>
<dbReference type="InterPro" id="IPR007474">
    <property type="entry name" value="ApaG_domain"/>
</dbReference>
<dbReference type="KEGG" id="dez:DKM44_03780"/>
<keyword evidence="3" id="KW-1185">Reference proteome</keyword>
<evidence type="ECO:0000313" key="2">
    <source>
        <dbReference type="EMBL" id="AWN24455.1"/>
    </source>
</evidence>
<dbReference type="NCBIfam" id="NF003967">
    <property type="entry name" value="PRK05461.1"/>
    <property type="match status" value="1"/>
</dbReference>
<gene>
    <name evidence="2" type="ORF">DKM44_03780</name>
</gene>
<dbReference type="OrthoDB" id="9795226at2"/>
<evidence type="ECO:0000313" key="3">
    <source>
        <dbReference type="Proteomes" id="UP000245368"/>
    </source>
</evidence>
<dbReference type="Pfam" id="PF04379">
    <property type="entry name" value="DUF525"/>
    <property type="match status" value="1"/>
</dbReference>
<protein>
    <submittedName>
        <fullName evidence="2">Co2+/Mg2+ efflux protein ApaG</fullName>
    </submittedName>
</protein>
<proteinExistence type="predicted"/>
<dbReference type="EMBL" id="CP029494">
    <property type="protein sequence ID" value="AWN24455.1"/>
    <property type="molecule type" value="Genomic_DNA"/>
</dbReference>
<dbReference type="RefSeq" id="WP_109828179.1">
    <property type="nucleotide sequence ID" value="NZ_CP029494.1"/>
</dbReference>
<accession>A0A2Z3JHH2</accession>
<dbReference type="SUPFAM" id="SSF110069">
    <property type="entry name" value="ApaG-like"/>
    <property type="match status" value="1"/>
</dbReference>
<feature type="domain" description="ApaG" evidence="1">
    <location>
        <begin position="8"/>
        <end position="130"/>
    </location>
</feature>
<dbReference type="InterPro" id="IPR036767">
    <property type="entry name" value="ApaG_sf"/>
</dbReference>
<name>A0A2Z3JHH2_9DEIO</name>
<dbReference type="PANTHER" id="PTHR47191">
    <property type="entry name" value="OS05G0170800 PROTEIN"/>
    <property type="match status" value="1"/>
</dbReference>
<reference evidence="2 3" key="1">
    <citation type="submission" date="2018-05" db="EMBL/GenBank/DDBJ databases">
        <title>Complete Genome Sequence of Deinococcus sp. strain 17bor-2.</title>
        <authorList>
            <person name="Srinivasan S."/>
        </authorList>
    </citation>
    <scope>NUCLEOTIDE SEQUENCE [LARGE SCALE GENOMIC DNA]</scope>
    <source>
        <strain evidence="2 3">17bor-2</strain>
    </source>
</reference>
<sequence>MSDHAPPELAAPDVRVSVNASHLPAYSQPGRQVFSYVIRIENHAAESWQIVAREWLITDGGGRQTRVQGEGVVGEQPVIAPCGVFVYDSFVTLEDLPGSMSGHYEVRDAWNQRGRVPIPAFALALPEPKLLN</sequence>
<evidence type="ECO:0000259" key="1">
    <source>
        <dbReference type="PROSITE" id="PS51087"/>
    </source>
</evidence>
<dbReference type="Proteomes" id="UP000245368">
    <property type="component" value="Chromosome"/>
</dbReference>